<dbReference type="Proteomes" id="UP000826656">
    <property type="component" value="Unassembled WGS sequence"/>
</dbReference>
<evidence type="ECO:0000313" key="1">
    <source>
        <dbReference type="EMBL" id="KAH0737870.1"/>
    </source>
</evidence>
<accession>A0ABQ7TWU2</accession>
<sequence>MSKDVNTNIPLKWMKLSEDTEVVNNYPWGRDNYELTVKYLLAPLSPKINNLFGFPWAFMAWAFEVILHLRHQVTTKEEISSPRILRWLTAKNVKNPPDLFNPPHDAIRALDHILEAQIGLMQKGSWHS</sequence>
<name>A0ABQ7TWU2_SOLTU</name>
<evidence type="ECO:0008006" key="3">
    <source>
        <dbReference type="Google" id="ProtNLM"/>
    </source>
</evidence>
<organism evidence="1 2">
    <name type="scientific">Solanum tuberosum</name>
    <name type="common">Potato</name>
    <dbReference type="NCBI Taxonomy" id="4113"/>
    <lineage>
        <taxon>Eukaryota</taxon>
        <taxon>Viridiplantae</taxon>
        <taxon>Streptophyta</taxon>
        <taxon>Embryophyta</taxon>
        <taxon>Tracheophyta</taxon>
        <taxon>Spermatophyta</taxon>
        <taxon>Magnoliopsida</taxon>
        <taxon>eudicotyledons</taxon>
        <taxon>Gunneridae</taxon>
        <taxon>Pentapetalae</taxon>
        <taxon>asterids</taxon>
        <taxon>lamiids</taxon>
        <taxon>Solanales</taxon>
        <taxon>Solanaceae</taxon>
        <taxon>Solanoideae</taxon>
        <taxon>Solaneae</taxon>
        <taxon>Solanum</taxon>
    </lineage>
</organism>
<proteinExistence type="predicted"/>
<protein>
    <recommendedName>
        <fullName evidence="3">Aminotransferase-like plant mobile domain-containing protein</fullName>
    </recommendedName>
</protein>
<evidence type="ECO:0000313" key="2">
    <source>
        <dbReference type="Proteomes" id="UP000826656"/>
    </source>
</evidence>
<comment type="caution">
    <text evidence="1">The sequence shown here is derived from an EMBL/GenBank/DDBJ whole genome shotgun (WGS) entry which is preliminary data.</text>
</comment>
<dbReference type="PANTHER" id="PTHR48449">
    <property type="entry name" value="DUF1985 DOMAIN-CONTAINING PROTEIN"/>
    <property type="match status" value="1"/>
</dbReference>
<dbReference type="EMBL" id="JAIVGD010000028">
    <property type="protein sequence ID" value="KAH0737870.1"/>
    <property type="molecule type" value="Genomic_DNA"/>
</dbReference>
<dbReference type="PANTHER" id="PTHR48449:SF1">
    <property type="entry name" value="DUF1985 DOMAIN-CONTAINING PROTEIN"/>
    <property type="match status" value="1"/>
</dbReference>
<keyword evidence="2" id="KW-1185">Reference proteome</keyword>
<reference evidence="1 2" key="1">
    <citation type="journal article" date="2021" name="bioRxiv">
        <title>Chromosome-scale and haplotype-resolved genome assembly of a tetraploid potato cultivar.</title>
        <authorList>
            <person name="Sun H."/>
            <person name="Jiao W.-B."/>
            <person name="Krause K."/>
            <person name="Campoy J.A."/>
            <person name="Goel M."/>
            <person name="Folz-Donahue K."/>
            <person name="Kukat C."/>
            <person name="Huettel B."/>
            <person name="Schneeberger K."/>
        </authorList>
    </citation>
    <scope>NUCLEOTIDE SEQUENCE [LARGE SCALE GENOMIC DNA]</scope>
    <source>
        <strain evidence="1">SolTubOtavaFocal</strain>
        <tissue evidence="1">Leaves</tissue>
    </source>
</reference>
<gene>
    <name evidence="1" type="ORF">KY290_036575</name>
</gene>